<proteinExistence type="predicted"/>
<evidence type="ECO:0000313" key="1">
    <source>
        <dbReference type="EMBL" id="CAB4200383.1"/>
    </source>
</evidence>
<accession>A0A6J5S1N2</accession>
<protein>
    <submittedName>
        <fullName evidence="1">Uncharacterized protein</fullName>
    </submittedName>
</protein>
<organism evidence="1">
    <name type="scientific">uncultured Caudovirales phage</name>
    <dbReference type="NCBI Taxonomy" id="2100421"/>
    <lineage>
        <taxon>Viruses</taxon>
        <taxon>Duplodnaviria</taxon>
        <taxon>Heunggongvirae</taxon>
        <taxon>Uroviricota</taxon>
        <taxon>Caudoviricetes</taxon>
        <taxon>Peduoviridae</taxon>
        <taxon>Maltschvirus</taxon>
        <taxon>Maltschvirus maltsch</taxon>
    </lineage>
</organism>
<reference evidence="1" key="1">
    <citation type="submission" date="2020-05" db="EMBL/GenBank/DDBJ databases">
        <authorList>
            <person name="Chiriac C."/>
            <person name="Salcher M."/>
            <person name="Ghai R."/>
            <person name="Kavagutti S V."/>
        </authorList>
    </citation>
    <scope>NUCLEOTIDE SEQUENCE</scope>
</reference>
<gene>
    <name evidence="1" type="ORF">UFOVP1356_38</name>
</gene>
<sequence length="56" mass="5825">MATKPKTVEPVAEILPTTLEAEAMFADNKGLWSVVTDAGILTRDGVIIAVPVASGE</sequence>
<name>A0A6J5S1N2_9CAUD</name>
<dbReference type="EMBL" id="LR797294">
    <property type="protein sequence ID" value="CAB4200383.1"/>
    <property type="molecule type" value="Genomic_DNA"/>
</dbReference>